<feature type="transmembrane region" description="Helical" evidence="10">
    <location>
        <begin position="153"/>
        <end position="172"/>
    </location>
</feature>
<keyword evidence="8" id="KW-0449">Lipoprotein</keyword>
<dbReference type="InterPro" id="IPR039859">
    <property type="entry name" value="PFA4/ZDH16/20/ERF2-like"/>
</dbReference>
<keyword evidence="5" id="KW-0333">Golgi apparatus</keyword>
<reference evidence="12" key="2">
    <citation type="submission" date="2020-11" db="EMBL/GenBank/DDBJ databases">
        <authorList>
            <person name="McCartney M.A."/>
            <person name="Auch B."/>
            <person name="Kono T."/>
            <person name="Mallez S."/>
            <person name="Becker A."/>
            <person name="Gohl D.M."/>
            <person name="Silverstein K.A.T."/>
            <person name="Koren S."/>
            <person name="Bechman K.B."/>
            <person name="Herman A."/>
            <person name="Abrahante J.E."/>
            <person name="Garbe J."/>
        </authorList>
    </citation>
    <scope>NUCLEOTIDE SEQUENCE</scope>
    <source>
        <strain evidence="12">Duluth1</strain>
        <tissue evidence="12">Whole animal</tissue>
    </source>
</reference>
<proteinExistence type="inferred from homology"/>
<gene>
    <name evidence="12" type="ORF">DPMN_155486</name>
</gene>
<evidence type="ECO:0000256" key="4">
    <source>
        <dbReference type="ARBA" id="ARBA00022989"/>
    </source>
</evidence>
<evidence type="ECO:0000256" key="3">
    <source>
        <dbReference type="ARBA" id="ARBA00022692"/>
    </source>
</evidence>
<dbReference type="OrthoDB" id="430659at2759"/>
<dbReference type="AlphaFoldDB" id="A0A9D4FQF8"/>
<keyword evidence="9 10" id="KW-0012">Acyltransferase</keyword>
<protein>
    <recommendedName>
        <fullName evidence="10">Palmitoyltransferase</fullName>
        <ecNumber evidence="10">2.3.1.225</ecNumber>
    </recommendedName>
</protein>
<dbReference type="EC" id="2.3.1.225" evidence="10"/>
<feature type="transmembrane region" description="Helical" evidence="10">
    <location>
        <begin position="82"/>
        <end position="115"/>
    </location>
</feature>
<evidence type="ECO:0000256" key="6">
    <source>
        <dbReference type="ARBA" id="ARBA00023136"/>
    </source>
</evidence>
<dbReference type="GO" id="GO:0019706">
    <property type="term" value="F:protein-cysteine S-palmitoyltransferase activity"/>
    <property type="evidence" value="ECO:0007669"/>
    <property type="project" value="UniProtKB-EC"/>
</dbReference>
<sequence length="409" mass="45960">MASDALCCCEYENKHGDRSHLLACCCDCEALDQIGDRFFKCETIPSSLIDRFLDTLSDRCRIPGLTGGGAIKVNLELATPIIIIPASLSLAAIGPITTGFILIFLPCFCVAFYQIWRKRTQKLRTKFFLVWGIFSLVFMYFLFEMVICANTNVSFIDNLIITIAVIMLGVALKLAKDDPGIIPEDKVQPYIHNSYAFFGLSNPNPRDKEEALLEDFEVVQMDDIDPPDTKPENSKVKGANWCESCSVITSPRSGHCKACDVCISNRDHHCVWIDSCVGRKNHRSFLVAMALFVFVGYYGSYLTLAAVCDPSLSSQTCSIPYAYRDFKWGLCFSGACYTILVTSIMCFGLVHQLLLISQNSTSQEMHRASLERNTKCAIFRIRNPYNRGFLQNWKEFILNQRCTGNVESV</sequence>
<keyword evidence="4 10" id="KW-1133">Transmembrane helix</keyword>
<evidence type="ECO:0000256" key="9">
    <source>
        <dbReference type="ARBA" id="ARBA00023315"/>
    </source>
</evidence>
<comment type="similarity">
    <text evidence="10">Belongs to the DHHC palmitoyltransferase family.</text>
</comment>
<feature type="transmembrane region" description="Helical" evidence="10">
    <location>
        <begin position="127"/>
        <end position="147"/>
    </location>
</feature>
<comment type="subcellular location">
    <subcellularLocation>
        <location evidence="1">Golgi apparatus</location>
        <location evidence="1">trans-Golgi network membrane</location>
        <topology evidence="1">Multi-pass membrane protein</topology>
    </subcellularLocation>
</comment>
<dbReference type="PANTHER" id="PTHR22883:SF475">
    <property type="entry name" value="PALMITOYLTRANSFERASE ZDHHC23"/>
    <property type="match status" value="1"/>
</dbReference>
<keyword evidence="7" id="KW-0564">Palmitate</keyword>
<dbReference type="GO" id="GO:0005783">
    <property type="term" value="C:endoplasmic reticulum"/>
    <property type="evidence" value="ECO:0007669"/>
    <property type="project" value="TreeGrafter"/>
</dbReference>
<evidence type="ECO:0000259" key="11">
    <source>
        <dbReference type="Pfam" id="PF01529"/>
    </source>
</evidence>
<accession>A0A9D4FQF8</accession>
<comment type="catalytic activity">
    <reaction evidence="10">
        <text>L-cysteinyl-[protein] + hexadecanoyl-CoA = S-hexadecanoyl-L-cysteinyl-[protein] + CoA</text>
        <dbReference type="Rhea" id="RHEA:36683"/>
        <dbReference type="Rhea" id="RHEA-COMP:10131"/>
        <dbReference type="Rhea" id="RHEA-COMP:11032"/>
        <dbReference type="ChEBI" id="CHEBI:29950"/>
        <dbReference type="ChEBI" id="CHEBI:57287"/>
        <dbReference type="ChEBI" id="CHEBI:57379"/>
        <dbReference type="ChEBI" id="CHEBI:74151"/>
        <dbReference type="EC" id="2.3.1.225"/>
    </reaction>
</comment>
<dbReference type="PANTHER" id="PTHR22883">
    <property type="entry name" value="ZINC FINGER DHHC DOMAIN CONTAINING PROTEIN"/>
    <property type="match status" value="1"/>
</dbReference>
<organism evidence="12 13">
    <name type="scientific">Dreissena polymorpha</name>
    <name type="common">Zebra mussel</name>
    <name type="synonym">Mytilus polymorpha</name>
    <dbReference type="NCBI Taxonomy" id="45954"/>
    <lineage>
        <taxon>Eukaryota</taxon>
        <taxon>Metazoa</taxon>
        <taxon>Spiralia</taxon>
        <taxon>Lophotrochozoa</taxon>
        <taxon>Mollusca</taxon>
        <taxon>Bivalvia</taxon>
        <taxon>Autobranchia</taxon>
        <taxon>Heteroconchia</taxon>
        <taxon>Euheterodonta</taxon>
        <taxon>Imparidentia</taxon>
        <taxon>Neoheterodontei</taxon>
        <taxon>Myida</taxon>
        <taxon>Dreissenoidea</taxon>
        <taxon>Dreissenidae</taxon>
        <taxon>Dreissena</taxon>
    </lineage>
</organism>
<dbReference type="PROSITE" id="PS50216">
    <property type="entry name" value="DHHC"/>
    <property type="match status" value="1"/>
</dbReference>
<evidence type="ECO:0000256" key="10">
    <source>
        <dbReference type="RuleBase" id="RU079119"/>
    </source>
</evidence>
<dbReference type="InterPro" id="IPR001594">
    <property type="entry name" value="Palmitoyltrfase_DHHC"/>
</dbReference>
<keyword evidence="13" id="KW-1185">Reference proteome</keyword>
<keyword evidence="2 10" id="KW-0808">Transferase</keyword>
<feature type="transmembrane region" description="Helical" evidence="10">
    <location>
        <begin position="326"/>
        <end position="350"/>
    </location>
</feature>
<evidence type="ECO:0000256" key="8">
    <source>
        <dbReference type="ARBA" id="ARBA00023288"/>
    </source>
</evidence>
<evidence type="ECO:0000256" key="7">
    <source>
        <dbReference type="ARBA" id="ARBA00023139"/>
    </source>
</evidence>
<keyword evidence="3 10" id="KW-0812">Transmembrane</keyword>
<keyword evidence="6 10" id="KW-0472">Membrane</keyword>
<dbReference type="GO" id="GO:0006612">
    <property type="term" value="P:protein targeting to membrane"/>
    <property type="evidence" value="ECO:0007669"/>
    <property type="project" value="TreeGrafter"/>
</dbReference>
<evidence type="ECO:0000256" key="5">
    <source>
        <dbReference type="ARBA" id="ARBA00023034"/>
    </source>
</evidence>
<evidence type="ECO:0000256" key="2">
    <source>
        <dbReference type="ARBA" id="ARBA00022679"/>
    </source>
</evidence>
<dbReference type="Pfam" id="PF01529">
    <property type="entry name" value="DHHC"/>
    <property type="match status" value="1"/>
</dbReference>
<feature type="domain" description="Palmitoyltransferase DHHC" evidence="11">
    <location>
        <begin position="237"/>
        <end position="366"/>
    </location>
</feature>
<feature type="transmembrane region" description="Helical" evidence="10">
    <location>
        <begin position="285"/>
        <end position="306"/>
    </location>
</feature>
<dbReference type="EMBL" id="JAIWYP010000007">
    <property type="protein sequence ID" value="KAH3801824.1"/>
    <property type="molecule type" value="Genomic_DNA"/>
</dbReference>
<comment type="caution">
    <text evidence="12">The sequence shown here is derived from an EMBL/GenBank/DDBJ whole genome shotgun (WGS) entry which is preliminary data.</text>
</comment>
<evidence type="ECO:0000313" key="12">
    <source>
        <dbReference type="EMBL" id="KAH3801824.1"/>
    </source>
</evidence>
<reference evidence="12" key="1">
    <citation type="journal article" date="2019" name="bioRxiv">
        <title>The Genome of the Zebra Mussel, Dreissena polymorpha: A Resource for Invasive Species Research.</title>
        <authorList>
            <person name="McCartney M.A."/>
            <person name="Auch B."/>
            <person name="Kono T."/>
            <person name="Mallez S."/>
            <person name="Zhang Y."/>
            <person name="Obille A."/>
            <person name="Becker A."/>
            <person name="Abrahante J.E."/>
            <person name="Garbe J."/>
            <person name="Badalamenti J.P."/>
            <person name="Herman A."/>
            <person name="Mangelson H."/>
            <person name="Liachko I."/>
            <person name="Sullivan S."/>
            <person name="Sone E.D."/>
            <person name="Koren S."/>
            <person name="Silverstein K.A.T."/>
            <person name="Beckman K.B."/>
            <person name="Gohl D.M."/>
        </authorList>
    </citation>
    <scope>NUCLEOTIDE SEQUENCE</scope>
    <source>
        <strain evidence="12">Duluth1</strain>
        <tissue evidence="12">Whole animal</tissue>
    </source>
</reference>
<dbReference type="Proteomes" id="UP000828390">
    <property type="component" value="Unassembled WGS sequence"/>
</dbReference>
<evidence type="ECO:0000256" key="1">
    <source>
        <dbReference type="ARBA" id="ARBA00004166"/>
    </source>
</evidence>
<name>A0A9D4FQF8_DREPO</name>
<evidence type="ECO:0000313" key="13">
    <source>
        <dbReference type="Proteomes" id="UP000828390"/>
    </source>
</evidence>
<dbReference type="GO" id="GO:0005794">
    <property type="term" value="C:Golgi apparatus"/>
    <property type="evidence" value="ECO:0007669"/>
    <property type="project" value="UniProtKB-SubCell"/>
</dbReference>
<comment type="domain">
    <text evidence="10">The DHHC domain is required for palmitoyltransferase activity.</text>
</comment>